<evidence type="ECO:0000313" key="3">
    <source>
        <dbReference type="Proteomes" id="UP000203589"/>
    </source>
</evidence>
<keyword evidence="3" id="KW-1185">Reference proteome</keyword>
<sequence>MPLFSRDSPPSSRIARRHLHGMSDHMLRDIGLDPVAVSPRILHARLW</sequence>
<feature type="domain" description="YjiS-like" evidence="1">
    <location>
        <begin position="13"/>
        <end position="33"/>
    </location>
</feature>
<dbReference type="EMBL" id="CP022540">
    <property type="protein sequence ID" value="ASP21132.1"/>
    <property type="molecule type" value="Genomic_DNA"/>
</dbReference>
<evidence type="ECO:0000313" key="2">
    <source>
        <dbReference type="EMBL" id="ASP21132.1"/>
    </source>
</evidence>
<gene>
    <name evidence="2" type="ORF">ANTHELSMS3_02468</name>
</gene>
<dbReference type="InterPro" id="IPR009506">
    <property type="entry name" value="YjiS-like"/>
</dbReference>
<dbReference type="Pfam" id="PF06568">
    <property type="entry name" value="YjiS-like"/>
    <property type="match status" value="1"/>
</dbReference>
<proteinExistence type="predicted"/>
<reference evidence="2 3" key="1">
    <citation type="submission" date="2017-07" db="EMBL/GenBank/DDBJ databases">
        <title>Genome Sequence of Antarctobacter heliothermus Strain SMS3 Isolated from a culture of the Diatom Skeletonema marinoi.</title>
        <authorList>
            <person name="Topel M."/>
            <person name="Pinder M.I.M."/>
            <person name="Johansson O.N."/>
            <person name="Kourtchenko O."/>
            <person name="Godhe A."/>
            <person name="Clarke A.K."/>
        </authorList>
    </citation>
    <scope>NUCLEOTIDE SEQUENCE [LARGE SCALE GENOMIC DNA]</scope>
    <source>
        <strain evidence="2 3">SMS3</strain>
    </source>
</reference>
<name>A0A222E4P4_9RHOB</name>
<evidence type="ECO:0000259" key="1">
    <source>
        <dbReference type="Pfam" id="PF06568"/>
    </source>
</evidence>
<protein>
    <recommendedName>
        <fullName evidence="1">YjiS-like domain-containing protein</fullName>
    </recommendedName>
</protein>
<dbReference type="OrthoDB" id="8244198at2"/>
<dbReference type="KEGG" id="aht:ANTHELSMS3_02468"/>
<dbReference type="RefSeq" id="WP_094035089.1">
    <property type="nucleotide sequence ID" value="NZ_CP022540.1"/>
</dbReference>
<dbReference type="Proteomes" id="UP000203589">
    <property type="component" value="Chromosome"/>
</dbReference>
<organism evidence="2 3">
    <name type="scientific">Antarctobacter heliothermus</name>
    <dbReference type="NCBI Taxonomy" id="74033"/>
    <lineage>
        <taxon>Bacteria</taxon>
        <taxon>Pseudomonadati</taxon>
        <taxon>Pseudomonadota</taxon>
        <taxon>Alphaproteobacteria</taxon>
        <taxon>Rhodobacterales</taxon>
        <taxon>Roseobacteraceae</taxon>
        <taxon>Antarctobacter</taxon>
    </lineage>
</organism>
<dbReference type="AlphaFoldDB" id="A0A222E4P4"/>
<accession>A0A222E4P4</accession>